<dbReference type="AlphaFoldDB" id="A0A6C0DDC5"/>
<feature type="transmembrane region" description="Helical" evidence="2">
    <location>
        <begin position="172"/>
        <end position="192"/>
    </location>
</feature>
<dbReference type="EMBL" id="MN739575">
    <property type="protein sequence ID" value="QHT13605.1"/>
    <property type="molecule type" value="Genomic_DNA"/>
</dbReference>
<reference evidence="3" key="1">
    <citation type="journal article" date="2020" name="Nature">
        <title>Giant virus diversity and host interactions through global metagenomics.</title>
        <authorList>
            <person name="Schulz F."/>
            <person name="Roux S."/>
            <person name="Paez-Espino D."/>
            <person name="Jungbluth S."/>
            <person name="Walsh D.A."/>
            <person name="Denef V.J."/>
            <person name="McMahon K.D."/>
            <person name="Konstantinidis K.T."/>
            <person name="Eloe-Fadrosh E.A."/>
            <person name="Kyrpides N.C."/>
            <person name="Woyke T."/>
        </authorList>
    </citation>
    <scope>NUCLEOTIDE SEQUENCE</scope>
    <source>
        <strain evidence="3">GVMAG-M-3300023174-132</strain>
    </source>
</reference>
<organism evidence="3">
    <name type="scientific">viral metagenome</name>
    <dbReference type="NCBI Taxonomy" id="1070528"/>
    <lineage>
        <taxon>unclassified sequences</taxon>
        <taxon>metagenomes</taxon>
        <taxon>organismal metagenomes</taxon>
    </lineage>
</organism>
<evidence type="ECO:0000313" key="3">
    <source>
        <dbReference type="EMBL" id="QHT13605.1"/>
    </source>
</evidence>
<feature type="compositionally biased region" description="Polar residues" evidence="1">
    <location>
        <begin position="1"/>
        <end position="10"/>
    </location>
</feature>
<evidence type="ECO:0000256" key="2">
    <source>
        <dbReference type="SAM" id="Phobius"/>
    </source>
</evidence>
<evidence type="ECO:0000256" key="1">
    <source>
        <dbReference type="SAM" id="MobiDB-lite"/>
    </source>
</evidence>
<accession>A0A6C0DDC5</accession>
<sequence>MASMSTSLEDLQTGGATAGPSADEERVKRILAEMNAGDVAQPPVQVPLAGQRVITEPPITTSTSDLRMDAATARANVIGGTSPTMADFHSMFMQAAPGLAPFHGPAVIPGASVPAPKKVVDWRTALTNQLKAPVVVAIVVFLLSLPVVTSALSRYAPWMYLGNGDISVSGLLVKAFLAGAIFLVYQTVAAALPA</sequence>
<keyword evidence="2" id="KW-0472">Membrane</keyword>
<proteinExistence type="predicted"/>
<keyword evidence="2" id="KW-0812">Transmembrane</keyword>
<feature type="region of interest" description="Disordered" evidence="1">
    <location>
        <begin position="1"/>
        <end position="23"/>
    </location>
</feature>
<name>A0A6C0DDC5_9ZZZZ</name>
<protein>
    <submittedName>
        <fullName evidence="3">Uncharacterized protein</fullName>
    </submittedName>
</protein>
<feature type="transmembrane region" description="Helical" evidence="2">
    <location>
        <begin position="132"/>
        <end position="152"/>
    </location>
</feature>
<keyword evidence="2" id="KW-1133">Transmembrane helix</keyword>